<sequence length="309" mass="32838">MRNGADPGCTGAAADAADGWIERTVLADGLTLVSSRYPPSVDRVEASDQDAAGPTLVITYGLAGESCFVAEDGARVRFAAGRTTLTAFARTRGERHIQAGVAVRQLRLVLHGPALLRYLGEAAVARLASRRGLMHLGEQATAPWCRQLLRPLLRPDGTAPVDRHIAALTLAAEHLRPLAAALSGVPAAGAARAAAAEAGSPLRLSMADLQKLARARDLMQQRLDQPLTLPALCRAVGLNECTFKRGFREVHGRTPRQYLIGLRMQRAQALLHAGLPVSQVGQAVGYRHAASFSAAYRRHHGVAPSTVGR</sequence>
<dbReference type="InterPro" id="IPR018060">
    <property type="entry name" value="HTH_AraC"/>
</dbReference>
<dbReference type="InterPro" id="IPR053142">
    <property type="entry name" value="PchR_regulatory_protein"/>
</dbReference>
<keyword evidence="3" id="KW-0804">Transcription</keyword>
<dbReference type="PANTHER" id="PTHR47893:SF1">
    <property type="entry name" value="REGULATORY PROTEIN PCHR"/>
    <property type="match status" value="1"/>
</dbReference>
<accession>A0ABU9BEY3</accession>
<comment type="caution">
    <text evidence="5">The sequence shown here is derived from an EMBL/GenBank/DDBJ whole genome shotgun (WGS) entry which is preliminary data.</text>
</comment>
<gene>
    <name evidence="5" type="ORF">AACH11_21260</name>
</gene>
<evidence type="ECO:0000256" key="2">
    <source>
        <dbReference type="ARBA" id="ARBA00023125"/>
    </source>
</evidence>
<reference evidence="5 6" key="1">
    <citation type="submission" date="2024-04" db="EMBL/GenBank/DDBJ databases">
        <title>Novel species of the genus Ideonella isolated from streams.</title>
        <authorList>
            <person name="Lu H."/>
        </authorList>
    </citation>
    <scope>NUCLEOTIDE SEQUENCE [LARGE SCALE GENOMIC DNA]</scope>
    <source>
        <strain evidence="5 6">BYS139W</strain>
    </source>
</reference>
<dbReference type="RefSeq" id="WP_341376283.1">
    <property type="nucleotide sequence ID" value="NZ_JBBUTF010000025.1"/>
</dbReference>
<evidence type="ECO:0000313" key="6">
    <source>
        <dbReference type="Proteomes" id="UP001368500"/>
    </source>
</evidence>
<dbReference type="PROSITE" id="PS01124">
    <property type="entry name" value="HTH_ARAC_FAMILY_2"/>
    <property type="match status" value="1"/>
</dbReference>
<dbReference type="InterPro" id="IPR018062">
    <property type="entry name" value="HTH_AraC-typ_CS"/>
</dbReference>
<dbReference type="Pfam" id="PF12833">
    <property type="entry name" value="HTH_18"/>
    <property type="match status" value="1"/>
</dbReference>
<keyword evidence="2" id="KW-0238">DNA-binding</keyword>
<evidence type="ECO:0000313" key="5">
    <source>
        <dbReference type="EMBL" id="MEK8028496.1"/>
    </source>
</evidence>
<dbReference type="EMBL" id="JBBUTF010000025">
    <property type="protein sequence ID" value="MEK8028496.1"/>
    <property type="molecule type" value="Genomic_DNA"/>
</dbReference>
<keyword evidence="1" id="KW-0805">Transcription regulation</keyword>
<feature type="domain" description="HTH araC/xylS-type" evidence="4">
    <location>
        <begin position="213"/>
        <end position="309"/>
    </location>
</feature>
<evidence type="ECO:0000256" key="3">
    <source>
        <dbReference type="ARBA" id="ARBA00023163"/>
    </source>
</evidence>
<evidence type="ECO:0000259" key="4">
    <source>
        <dbReference type="PROSITE" id="PS01124"/>
    </source>
</evidence>
<evidence type="ECO:0000256" key="1">
    <source>
        <dbReference type="ARBA" id="ARBA00023015"/>
    </source>
</evidence>
<dbReference type="Gene3D" id="1.10.10.60">
    <property type="entry name" value="Homeodomain-like"/>
    <property type="match status" value="1"/>
</dbReference>
<dbReference type="SUPFAM" id="SSF46689">
    <property type="entry name" value="Homeodomain-like"/>
    <property type="match status" value="2"/>
</dbReference>
<dbReference type="PROSITE" id="PS00041">
    <property type="entry name" value="HTH_ARAC_FAMILY_1"/>
    <property type="match status" value="1"/>
</dbReference>
<dbReference type="SMART" id="SM00342">
    <property type="entry name" value="HTH_ARAC"/>
    <property type="match status" value="1"/>
</dbReference>
<dbReference type="Proteomes" id="UP001368500">
    <property type="component" value="Unassembled WGS sequence"/>
</dbReference>
<keyword evidence="6" id="KW-1185">Reference proteome</keyword>
<dbReference type="InterPro" id="IPR009057">
    <property type="entry name" value="Homeodomain-like_sf"/>
</dbReference>
<organism evidence="5 6">
    <name type="scientific">Pseudaquabacterium rugosum</name>
    <dbReference type="NCBI Taxonomy" id="2984194"/>
    <lineage>
        <taxon>Bacteria</taxon>
        <taxon>Pseudomonadati</taxon>
        <taxon>Pseudomonadota</taxon>
        <taxon>Betaproteobacteria</taxon>
        <taxon>Burkholderiales</taxon>
        <taxon>Sphaerotilaceae</taxon>
        <taxon>Pseudaquabacterium</taxon>
    </lineage>
</organism>
<dbReference type="PANTHER" id="PTHR47893">
    <property type="entry name" value="REGULATORY PROTEIN PCHR"/>
    <property type="match status" value="1"/>
</dbReference>
<name>A0ABU9BEY3_9BURK</name>
<protein>
    <submittedName>
        <fullName evidence="5">AraC family transcriptional regulator</fullName>
    </submittedName>
</protein>
<proteinExistence type="predicted"/>